<dbReference type="Proteomes" id="UP000030765">
    <property type="component" value="Unassembled WGS sequence"/>
</dbReference>
<feature type="compositionally biased region" description="Polar residues" evidence="7">
    <location>
        <begin position="296"/>
        <end position="307"/>
    </location>
</feature>
<keyword evidence="4" id="KW-0804">Transcription</keyword>
<protein>
    <submittedName>
        <fullName evidence="9">AGAP003896-PA-like protein</fullName>
    </submittedName>
</protein>
<feature type="compositionally biased region" description="Polar residues" evidence="7">
    <location>
        <begin position="225"/>
        <end position="252"/>
    </location>
</feature>
<evidence type="ECO:0000256" key="5">
    <source>
        <dbReference type="ARBA" id="ARBA00023242"/>
    </source>
</evidence>
<dbReference type="PANTHER" id="PTHR13059">
    <property type="entry name" value="HMG-BOX TRANSCRIPTION FACTOR BBX"/>
    <property type="match status" value="1"/>
</dbReference>
<feature type="region of interest" description="Disordered" evidence="7">
    <location>
        <begin position="225"/>
        <end position="256"/>
    </location>
</feature>
<feature type="region of interest" description="Disordered" evidence="7">
    <location>
        <begin position="145"/>
        <end position="179"/>
    </location>
</feature>
<organism evidence="9">
    <name type="scientific">Anopheles sinensis</name>
    <name type="common">Mosquito</name>
    <dbReference type="NCBI Taxonomy" id="74873"/>
    <lineage>
        <taxon>Eukaryota</taxon>
        <taxon>Metazoa</taxon>
        <taxon>Ecdysozoa</taxon>
        <taxon>Arthropoda</taxon>
        <taxon>Hexapoda</taxon>
        <taxon>Insecta</taxon>
        <taxon>Pterygota</taxon>
        <taxon>Neoptera</taxon>
        <taxon>Endopterygota</taxon>
        <taxon>Diptera</taxon>
        <taxon>Nematocera</taxon>
        <taxon>Culicoidea</taxon>
        <taxon>Culicidae</taxon>
        <taxon>Anophelinae</taxon>
        <taxon>Anopheles</taxon>
    </lineage>
</organism>
<dbReference type="GO" id="GO:0000977">
    <property type="term" value="F:RNA polymerase II transcription regulatory region sequence-specific DNA binding"/>
    <property type="evidence" value="ECO:0007669"/>
    <property type="project" value="TreeGrafter"/>
</dbReference>
<reference evidence="10" key="2">
    <citation type="submission" date="2020-05" db="UniProtKB">
        <authorList>
            <consortium name="EnsemblMetazoa"/>
        </authorList>
    </citation>
    <scope>IDENTIFICATION</scope>
</reference>
<gene>
    <name evidence="9" type="ORF">ZHAS_00002150</name>
</gene>
<dbReference type="InterPro" id="IPR052412">
    <property type="entry name" value="CC-Dev_Transcription_Reg"/>
</dbReference>
<evidence type="ECO:0000313" key="11">
    <source>
        <dbReference type="Proteomes" id="UP000030765"/>
    </source>
</evidence>
<dbReference type="EnsemblMetazoa" id="ASIC002150-RA">
    <property type="protein sequence ID" value="ASIC002150-PA"/>
    <property type="gene ID" value="ASIC002150"/>
</dbReference>
<feature type="region of interest" description="Disordered" evidence="7">
    <location>
        <begin position="1"/>
        <end position="24"/>
    </location>
</feature>
<evidence type="ECO:0000256" key="7">
    <source>
        <dbReference type="SAM" id="MobiDB-lite"/>
    </source>
</evidence>
<reference evidence="9 11" key="1">
    <citation type="journal article" date="2014" name="BMC Genomics">
        <title>Genome sequence of Anopheles sinensis provides insight into genetics basis of mosquito competence for malaria parasites.</title>
        <authorList>
            <person name="Zhou D."/>
            <person name="Zhang D."/>
            <person name="Ding G."/>
            <person name="Shi L."/>
            <person name="Hou Q."/>
            <person name="Ye Y."/>
            <person name="Xu Y."/>
            <person name="Zhou H."/>
            <person name="Xiong C."/>
            <person name="Li S."/>
            <person name="Yu J."/>
            <person name="Hong S."/>
            <person name="Yu X."/>
            <person name="Zou P."/>
            <person name="Chen C."/>
            <person name="Chang X."/>
            <person name="Wang W."/>
            <person name="Lv Y."/>
            <person name="Sun Y."/>
            <person name="Ma L."/>
            <person name="Shen B."/>
            <person name="Zhu C."/>
        </authorList>
    </citation>
    <scope>NUCLEOTIDE SEQUENCE [LARGE SCALE GENOMIC DNA]</scope>
</reference>
<feature type="region of interest" description="Disordered" evidence="7">
    <location>
        <begin position="289"/>
        <end position="384"/>
    </location>
</feature>
<evidence type="ECO:0000259" key="8">
    <source>
        <dbReference type="PROSITE" id="PS50118"/>
    </source>
</evidence>
<feature type="compositionally biased region" description="Polar residues" evidence="7">
    <location>
        <begin position="145"/>
        <end position="156"/>
    </location>
</feature>
<dbReference type="EMBL" id="ATLV01009556">
    <property type="status" value="NOT_ANNOTATED_CDS"/>
    <property type="molecule type" value="Genomic_DNA"/>
</dbReference>
<feature type="DNA-binding region" description="HMG box" evidence="6">
    <location>
        <begin position="71"/>
        <end position="139"/>
    </location>
</feature>
<proteinExistence type="predicted"/>
<feature type="region of interest" description="Disordered" evidence="7">
    <location>
        <begin position="418"/>
        <end position="523"/>
    </location>
</feature>
<dbReference type="STRING" id="74873.A0A084VBV4"/>
<dbReference type="SMART" id="SM00398">
    <property type="entry name" value="HMG"/>
    <property type="match status" value="1"/>
</dbReference>
<feature type="compositionally biased region" description="Pro residues" evidence="7">
    <location>
        <begin position="460"/>
        <end position="500"/>
    </location>
</feature>
<dbReference type="Pfam" id="PF00505">
    <property type="entry name" value="HMG_box"/>
    <property type="match status" value="1"/>
</dbReference>
<dbReference type="OMA" id="VANDQFT"/>
<name>A0A084VBV4_ANOSI</name>
<dbReference type="InterPro" id="IPR036910">
    <property type="entry name" value="HMG_box_dom_sf"/>
</dbReference>
<keyword evidence="11" id="KW-1185">Reference proteome</keyword>
<dbReference type="EMBL" id="KE524536">
    <property type="protein sequence ID" value="KFB35448.1"/>
    <property type="molecule type" value="Genomic_DNA"/>
</dbReference>
<feature type="domain" description="HMG box" evidence="8">
    <location>
        <begin position="71"/>
        <end position="139"/>
    </location>
</feature>
<dbReference type="GO" id="GO:0005634">
    <property type="term" value="C:nucleus"/>
    <property type="evidence" value="ECO:0007669"/>
    <property type="project" value="UniProtKB-UniRule"/>
</dbReference>
<dbReference type="VEuPathDB" id="VectorBase:ASIC002150"/>
<feature type="compositionally biased region" description="Basic and acidic residues" evidence="7">
    <location>
        <begin position="431"/>
        <end position="443"/>
    </location>
</feature>
<evidence type="ECO:0000256" key="4">
    <source>
        <dbReference type="ARBA" id="ARBA00023163"/>
    </source>
</evidence>
<dbReference type="PROSITE" id="PS50118">
    <property type="entry name" value="HMG_BOX_2"/>
    <property type="match status" value="1"/>
</dbReference>
<keyword evidence="5 6" id="KW-0539">Nucleus</keyword>
<dbReference type="VEuPathDB" id="VectorBase:ASIS007119"/>
<dbReference type="SUPFAM" id="SSF47095">
    <property type="entry name" value="HMG-box"/>
    <property type="match status" value="1"/>
</dbReference>
<evidence type="ECO:0000256" key="6">
    <source>
        <dbReference type="PROSITE-ProRule" id="PRU00267"/>
    </source>
</evidence>
<evidence type="ECO:0000256" key="1">
    <source>
        <dbReference type="ARBA" id="ARBA00022553"/>
    </source>
</evidence>
<keyword evidence="2" id="KW-0805">Transcription regulation</keyword>
<feature type="compositionally biased region" description="Polar residues" evidence="7">
    <location>
        <begin position="323"/>
        <end position="340"/>
    </location>
</feature>
<evidence type="ECO:0000256" key="3">
    <source>
        <dbReference type="ARBA" id="ARBA00023125"/>
    </source>
</evidence>
<dbReference type="Gene3D" id="1.10.30.10">
    <property type="entry name" value="High mobility group box domain"/>
    <property type="match status" value="1"/>
</dbReference>
<dbReference type="AlphaFoldDB" id="A0A084VBV4"/>
<dbReference type="PANTHER" id="PTHR13059:SF10">
    <property type="entry name" value="HMG BOX TRANSCRIPTION FACTOR BBX"/>
    <property type="match status" value="1"/>
</dbReference>
<evidence type="ECO:0000256" key="2">
    <source>
        <dbReference type="ARBA" id="ARBA00023015"/>
    </source>
</evidence>
<evidence type="ECO:0000313" key="10">
    <source>
        <dbReference type="EnsemblMetazoa" id="ASIC002150-PA"/>
    </source>
</evidence>
<evidence type="ECO:0000313" key="9">
    <source>
        <dbReference type="EMBL" id="KFB35448.1"/>
    </source>
</evidence>
<keyword evidence="3 6" id="KW-0238">DNA-binding</keyword>
<dbReference type="OrthoDB" id="2377365at2759"/>
<feature type="compositionally biased region" description="Low complexity" evidence="7">
    <location>
        <begin position="346"/>
        <end position="362"/>
    </location>
</feature>
<accession>A0A084VBV4</accession>
<keyword evidence="1" id="KW-0597">Phosphoprotein</keyword>
<sequence>MFNMEIQSEPEEKRESSNSNINNNYIDYTSNVPHDYDDKYAQIQPTPPTVANGIQPAARQAQKKSNKLKRYRRPMNDFLMFCKRHRKRARLFYSAKENRFITKKLGLWWSVLTEAQKHPYKVMSEEHKERYFTAFPDYQWTKTPNVVPETTSTAATVPNGEEDGSRTPSTDGGESPEEALHNDEQVAAQALLAISTGEGLPPMATFRLADVNQMGSLSTLIAGNGNHSAGTTMRPETSSNGLEHNYSVSNGTAEPVEEEPFRNMQHFLENMRPNPNQAAMSTFSAPPAVSVGTVEAQPSNTPASTSGRAARSCKGKRYKEFMEQQQLARHSHGNGSNPRRQTQKRSAAPTATVTSASATVPALPATQVPSTSTIRSEGVATPNRVPDDEAFAALHRELNAEIDQLPLFDIYEFLEKQNKRRKKPTVFQSRQETKGYITKELHPDAAAPGNDHFNEHSSSPTPPPPPVVDPPIAPSPPPAEVPAPPVTPISPAPPALPPTVPTKIVGSRKRKAPKESITRYTVP</sequence>
<dbReference type="GO" id="GO:0000981">
    <property type="term" value="F:DNA-binding transcription factor activity, RNA polymerase II-specific"/>
    <property type="evidence" value="ECO:0007669"/>
    <property type="project" value="TreeGrafter"/>
</dbReference>
<dbReference type="InterPro" id="IPR009071">
    <property type="entry name" value="HMG_box_dom"/>
</dbReference>